<reference evidence="1 2" key="1">
    <citation type="journal article" date="2018" name="Sci. Rep.">
        <title>Genomic signatures of local adaptation to the degree of environmental predictability in rotifers.</title>
        <authorList>
            <person name="Franch-Gras L."/>
            <person name="Hahn C."/>
            <person name="Garcia-Roger E.M."/>
            <person name="Carmona M.J."/>
            <person name="Serra M."/>
            <person name="Gomez A."/>
        </authorList>
    </citation>
    <scope>NUCLEOTIDE SEQUENCE [LARGE SCALE GENOMIC DNA]</scope>
    <source>
        <strain evidence="1">HYR1</strain>
    </source>
</reference>
<evidence type="ECO:0000313" key="1">
    <source>
        <dbReference type="EMBL" id="RNA02763.1"/>
    </source>
</evidence>
<dbReference type="Proteomes" id="UP000276133">
    <property type="component" value="Unassembled WGS sequence"/>
</dbReference>
<keyword evidence="2" id="KW-1185">Reference proteome</keyword>
<accession>A0A3M7PUS4</accession>
<name>A0A3M7PUS4_BRAPC</name>
<feature type="non-terminal residue" evidence="1">
    <location>
        <position position="1"/>
    </location>
</feature>
<sequence length="133" mass="15877">LNFGLIVYNFRCNRVNRFNPFEPHIINRGVLICSYGFYQNFSNFTGIPHFFTQIFRKIVKKSEKKYIYFSNLTSRHFSQLQFQLPNLNPIEMLWNEMKEFAREKIVFTIADAALAIREFEKSLAVEKCSTVRF</sequence>
<dbReference type="AlphaFoldDB" id="A0A3M7PUS4"/>
<dbReference type="EMBL" id="REGN01008763">
    <property type="protein sequence ID" value="RNA02763.1"/>
    <property type="molecule type" value="Genomic_DNA"/>
</dbReference>
<evidence type="ECO:0000313" key="2">
    <source>
        <dbReference type="Proteomes" id="UP000276133"/>
    </source>
</evidence>
<organism evidence="1 2">
    <name type="scientific">Brachionus plicatilis</name>
    <name type="common">Marine rotifer</name>
    <name type="synonym">Brachionus muelleri</name>
    <dbReference type="NCBI Taxonomy" id="10195"/>
    <lineage>
        <taxon>Eukaryota</taxon>
        <taxon>Metazoa</taxon>
        <taxon>Spiralia</taxon>
        <taxon>Gnathifera</taxon>
        <taxon>Rotifera</taxon>
        <taxon>Eurotatoria</taxon>
        <taxon>Monogononta</taxon>
        <taxon>Pseudotrocha</taxon>
        <taxon>Ploima</taxon>
        <taxon>Brachionidae</taxon>
        <taxon>Brachionus</taxon>
    </lineage>
</organism>
<gene>
    <name evidence="1" type="ORF">BpHYR1_029187</name>
</gene>
<proteinExistence type="predicted"/>
<protein>
    <submittedName>
        <fullName evidence="1">Uncharacterized protein</fullName>
    </submittedName>
</protein>
<comment type="caution">
    <text evidence="1">The sequence shown here is derived from an EMBL/GenBank/DDBJ whole genome shotgun (WGS) entry which is preliminary data.</text>
</comment>